<name>A0A017TEF1_9BACT</name>
<reference evidence="2 3" key="1">
    <citation type="submission" date="2013-05" db="EMBL/GenBank/DDBJ databases">
        <title>Genome assembly of Chondromyces apiculatus DSM 436.</title>
        <authorList>
            <person name="Sharma G."/>
            <person name="Khatri I."/>
            <person name="Kaur C."/>
            <person name="Mayilraj S."/>
            <person name="Subramanian S."/>
        </authorList>
    </citation>
    <scope>NUCLEOTIDE SEQUENCE [LARGE SCALE GENOMIC DNA]</scope>
    <source>
        <strain evidence="2 3">DSM 436</strain>
    </source>
</reference>
<dbReference type="EMBL" id="ASRX01000008">
    <property type="protein sequence ID" value="EYF07663.1"/>
    <property type="molecule type" value="Genomic_DNA"/>
</dbReference>
<gene>
    <name evidence="2" type="ORF">CAP_8164</name>
</gene>
<dbReference type="AlphaFoldDB" id="A0A017TEF1"/>
<dbReference type="Proteomes" id="UP000019678">
    <property type="component" value="Unassembled WGS sequence"/>
</dbReference>
<dbReference type="RefSeq" id="WP_044237166.1">
    <property type="nucleotide sequence ID" value="NZ_ASRX01000008.1"/>
</dbReference>
<dbReference type="OrthoDB" id="5507683at2"/>
<organism evidence="2 3">
    <name type="scientific">Chondromyces apiculatus DSM 436</name>
    <dbReference type="NCBI Taxonomy" id="1192034"/>
    <lineage>
        <taxon>Bacteria</taxon>
        <taxon>Pseudomonadati</taxon>
        <taxon>Myxococcota</taxon>
        <taxon>Polyangia</taxon>
        <taxon>Polyangiales</taxon>
        <taxon>Polyangiaceae</taxon>
        <taxon>Chondromyces</taxon>
    </lineage>
</organism>
<protein>
    <submittedName>
        <fullName evidence="2">Uncharacterized protein</fullName>
    </submittedName>
</protein>
<evidence type="ECO:0000256" key="1">
    <source>
        <dbReference type="SAM" id="MobiDB-lite"/>
    </source>
</evidence>
<evidence type="ECO:0000313" key="2">
    <source>
        <dbReference type="EMBL" id="EYF07663.1"/>
    </source>
</evidence>
<proteinExistence type="predicted"/>
<keyword evidence="3" id="KW-1185">Reference proteome</keyword>
<evidence type="ECO:0000313" key="3">
    <source>
        <dbReference type="Proteomes" id="UP000019678"/>
    </source>
</evidence>
<accession>A0A017TEF1</accession>
<feature type="region of interest" description="Disordered" evidence="1">
    <location>
        <begin position="1"/>
        <end position="24"/>
    </location>
</feature>
<dbReference type="eggNOG" id="ENOG5033Y47">
    <property type="taxonomic scope" value="Bacteria"/>
</dbReference>
<comment type="caution">
    <text evidence="2">The sequence shown here is derived from an EMBL/GenBank/DDBJ whole genome shotgun (WGS) entry which is preliminary data.</text>
</comment>
<sequence>MDSRPSGIEGGTSAPPRSFRKPQMRRRIGPPWESFFEPFLLRYDRHDEHVIVFLADHPEYEAIEAMVTRRPGLPPFIRSILSRRGGFQVDHVSEPSSAHIMSALLTDRRTVHRPCAYSASTVNGVPEVRLCFASYRGEDIVLTFKGLGAPDAKLGGLIDPGAHAGNSSLPLMWAGESTHAAPESSVVIGATSYMLGNPALPHPIRGAYTRDFRIGVVRAGHLELRQTRAPRRLEVDESWVYQDHLGNKHRYEILAVGEVLTLRRRSSSSTFPDEILEATLVDDRLALRSIRVTGRRAGEEVVPSAPAGLTLDLSQPGRFSISLDHHPSIVSGSVFMKETDTAEVWTLDPTDPRWATSRTVRSVLARAGDSATLDSEVGAR</sequence>